<reference evidence="2" key="1">
    <citation type="submission" date="2018-05" db="EMBL/GenBank/DDBJ databases">
        <authorList>
            <person name="Lanie J.A."/>
            <person name="Ng W.-L."/>
            <person name="Kazmierczak K.M."/>
            <person name="Andrzejewski T.M."/>
            <person name="Davidsen T.M."/>
            <person name="Wayne K.J."/>
            <person name="Tettelin H."/>
            <person name="Glass J.I."/>
            <person name="Rusch D."/>
            <person name="Podicherti R."/>
            <person name="Tsui H.-C.T."/>
            <person name="Winkler M.E."/>
        </authorList>
    </citation>
    <scope>NUCLEOTIDE SEQUENCE</scope>
</reference>
<dbReference type="Pfam" id="PF01370">
    <property type="entry name" value="Epimerase"/>
    <property type="match status" value="1"/>
</dbReference>
<accession>A0A383CRJ0</accession>
<sequence>MKILITGTNGFIGRNLMEYFQERTDNLFCPKRQELNLLDSEAVQDYLEKHQFEAVVHCGVNIYSVEENLKMFFNLERSSESFGRLICLGSGAEYDMRNYFPRMKEDYFLKNIPTDVYGFSKYVIAKDIESNPRNIYNLRVFGIFGKYEDYTRRFISNNICRVLCSMNISMNKNMFFDYLYVDDFARIVEIFLDNNPSKRSYNICAEKSIDLFTLAKIIKKIDGNKASILIKE</sequence>
<feature type="non-terminal residue" evidence="2">
    <location>
        <position position="232"/>
    </location>
</feature>
<protein>
    <recommendedName>
        <fullName evidence="1">NAD-dependent epimerase/dehydratase domain-containing protein</fullName>
    </recommendedName>
</protein>
<feature type="domain" description="NAD-dependent epimerase/dehydratase" evidence="1">
    <location>
        <begin position="3"/>
        <end position="204"/>
    </location>
</feature>
<organism evidence="2">
    <name type="scientific">marine metagenome</name>
    <dbReference type="NCBI Taxonomy" id="408172"/>
    <lineage>
        <taxon>unclassified sequences</taxon>
        <taxon>metagenomes</taxon>
        <taxon>ecological metagenomes</taxon>
    </lineage>
</organism>
<dbReference type="EMBL" id="UINC01210978">
    <property type="protein sequence ID" value="SVE34679.1"/>
    <property type="molecule type" value="Genomic_DNA"/>
</dbReference>
<evidence type="ECO:0000313" key="2">
    <source>
        <dbReference type="EMBL" id="SVE34679.1"/>
    </source>
</evidence>
<dbReference type="Gene3D" id="3.40.50.720">
    <property type="entry name" value="NAD(P)-binding Rossmann-like Domain"/>
    <property type="match status" value="1"/>
</dbReference>
<dbReference type="PANTHER" id="PTHR10491:SF4">
    <property type="entry name" value="METHIONINE ADENOSYLTRANSFERASE 2 SUBUNIT BETA"/>
    <property type="match status" value="1"/>
</dbReference>
<dbReference type="AlphaFoldDB" id="A0A383CRJ0"/>
<name>A0A383CRJ0_9ZZZZ</name>
<dbReference type="PANTHER" id="PTHR10491">
    <property type="entry name" value="DTDP-4-DEHYDRORHAMNOSE REDUCTASE"/>
    <property type="match status" value="1"/>
</dbReference>
<proteinExistence type="predicted"/>
<dbReference type="InterPro" id="IPR001509">
    <property type="entry name" value="Epimerase_deHydtase"/>
</dbReference>
<gene>
    <name evidence="2" type="ORF">METZ01_LOCUS487533</name>
</gene>
<dbReference type="InterPro" id="IPR036291">
    <property type="entry name" value="NAD(P)-bd_dom_sf"/>
</dbReference>
<evidence type="ECO:0000259" key="1">
    <source>
        <dbReference type="Pfam" id="PF01370"/>
    </source>
</evidence>
<dbReference type="InterPro" id="IPR005913">
    <property type="entry name" value="dTDP_dehydrorham_reduct"/>
</dbReference>
<dbReference type="SUPFAM" id="SSF51735">
    <property type="entry name" value="NAD(P)-binding Rossmann-fold domains"/>
    <property type="match status" value="1"/>
</dbReference>